<dbReference type="Gene3D" id="3.40.47.10">
    <property type="match status" value="1"/>
</dbReference>
<dbReference type="PROSITE" id="PS52004">
    <property type="entry name" value="KS3_2"/>
    <property type="match status" value="1"/>
</dbReference>
<evidence type="ECO:0000259" key="5">
    <source>
        <dbReference type="PROSITE" id="PS52004"/>
    </source>
</evidence>
<dbReference type="InterPro" id="IPR014031">
    <property type="entry name" value="Ketoacyl_synth_C"/>
</dbReference>
<dbReference type="InterPro" id="IPR000794">
    <property type="entry name" value="Beta-ketoacyl_synthase"/>
</dbReference>
<dbReference type="SMART" id="SM00825">
    <property type="entry name" value="PKS_KS"/>
    <property type="match status" value="1"/>
</dbReference>
<evidence type="ECO:0000313" key="7">
    <source>
        <dbReference type="Proteomes" id="UP000029640"/>
    </source>
</evidence>
<dbReference type="Pfam" id="PF02801">
    <property type="entry name" value="Ketoacyl-synt_C"/>
    <property type="match status" value="1"/>
</dbReference>
<evidence type="ECO:0000256" key="2">
    <source>
        <dbReference type="ARBA" id="ARBA00008467"/>
    </source>
</evidence>
<evidence type="ECO:0000313" key="6">
    <source>
        <dbReference type="EMBL" id="KGE05132.1"/>
    </source>
</evidence>
<dbReference type="GO" id="GO:0005829">
    <property type="term" value="C:cytosol"/>
    <property type="evidence" value="ECO:0007669"/>
    <property type="project" value="TreeGrafter"/>
</dbReference>
<reference evidence="6 7" key="1">
    <citation type="journal article" date="2014" name="Genome Announc.">
        <title>Genome Sequence of Gammaproteobacterial Pseudohaliea rubra Type Strain DSM 19751, Isolated from Coastal Seawater of the Mediterranean Sea.</title>
        <authorList>
            <person name="Spring S."/>
            <person name="Fiebig A."/>
            <person name="Riedel T."/>
            <person name="Goker M."/>
            <person name="Klenk H.P."/>
        </authorList>
    </citation>
    <scope>NUCLEOTIDE SEQUENCE [LARGE SCALE GENOMIC DNA]</scope>
    <source>
        <strain evidence="6 7">DSM 19751</strain>
    </source>
</reference>
<dbReference type="HOGENOM" id="CLU_030172_0_0_6"/>
<dbReference type="PANTHER" id="PTHR11712:SF336">
    <property type="entry name" value="3-OXOACYL-[ACYL-CARRIER-PROTEIN] SYNTHASE, MITOCHONDRIAL"/>
    <property type="match status" value="1"/>
</dbReference>
<protein>
    <submittedName>
        <fullName evidence="6">3-oxoacyl-[acyl-carrier-protein] synthase, KASII</fullName>
        <ecNumber evidence="6">2.3.1.41</ecNumber>
    </submittedName>
</protein>
<keyword evidence="7" id="KW-1185">Reference proteome</keyword>
<gene>
    <name evidence="6" type="ORF">HRUBRA_00334</name>
</gene>
<keyword evidence="3 4" id="KW-0808">Transferase</keyword>
<dbReference type="CDD" id="cd00828">
    <property type="entry name" value="elong_cond_enzymes"/>
    <property type="match status" value="1"/>
</dbReference>
<dbReference type="InterPro" id="IPR014030">
    <property type="entry name" value="Ketoacyl_synth_N"/>
</dbReference>
<evidence type="ECO:0000256" key="1">
    <source>
        <dbReference type="ARBA" id="ARBA00005194"/>
    </source>
</evidence>
<dbReference type="PANTHER" id="PTHR11712">
    <property type="entry name" value="POLYKETIDE SYNTHASE-RELATED"/>
    <property type="match status" value="1"/>
</dbReference>
<dbReference type="eggNOG" id="COG0304">
    <property type="taxonomic scope" value="Bacteria"/>
</dbReference>
<comment type="caution">
    <text evidence="6">The sequence shown here is derived from an EMBL/GenBank/DDBJ whole genome shotgun (WGS) entry which is preliminary data.</text>
</comment>
<dbReference type="AlphaFoldDB" id="A0A095VUM9"/>
<evidence type="ECO:0000256" key="4">
    <source>
        <dbReference type="RuleBase" id="RU003694"/>
    </source>
</evidence>
<dbReference type="GO" id="GO:0006633">
    <property type="term" value="P:fatty acid biosynthetic process"/>
    <property type="evidence" value="ECO:0007669"/>
    <property type="project" value="TreeGrafter"/>
</dbReference>
<comment type="similarity">
    <text evidence="2 4">Belongs to the thiolase-like superfamily. Beta-ketoacyl-ACP synthases family.</text>
</comment>
<dbReference type="InterPro" id="IPR020841">
    <property type="entry name" value="PKS_Beta-ketoAc_synthase_dom"/>
</dbReference>
<dbReference type="Proteomes" id="UP000029640">
    <property type="component" value="Unassembled WGS sequence"/>
</dbReference>
<dbReference type="EMBL" id="AUVB01000012">
    <property type="protein sequence ID" value="KGE05132.1"/>
    <property type="molecule type" value="Genomic_DNA"/>
</dbReference>
<keyword evidence="6" id="KW-0012">Acyltransferase</keyword>
<sequence length="617" mass="64446">MGQPLPVIVASGGINSAGRTSGGHAYARLVAERLPAADRARMLDALRQLRGLPASTPEAQVLGGTLIRRIESAYFDPAALPCGRRMRSGGERPLVVDMPRRSLPVPLPPGWSVEEEDATHARVVLAGPQEFIMPATREFEVKVASQLPSGFDPAAQYPSRNHPRGLQLAIYAASDALGDLGIPWDHLRERVAAEQVSVYAGSAMGQLDDAGTGGMLKARVSGQRATSKYCPLGLAEMPADFLNAYVLGSLGATGASLGACASFLYNLRHAVYDIRSGRARVAIVGAAEAPITPEVMEGYAAMGALATDKALRQLDGLGPEAEPDYRRACRPFAENCGFTIAESAQVVVLFDDALALELGAALRGSVADVFVNADGYKKSISGPGVGNYVTVARALAAARALLGETALRRGGLVQAHGTGTPQNRTTESQILSRCAGAFGLEALPVAALKCYLGHSLGAASADQVAMTLDIWRHGIVPGIATIDGIADDVCDAHLAFCLEHTELAPEQRAWAVVNAKGFGGNNASGVLLGPTPTRQMLAARHGARALTAWERASEAVAERRAVHDAAVLAGDAPARYLFDHGVLADGDVAFDAGSVTVGGARIDLSYPSPFADMHGDD</sequence>
<comment type="pathway">
    <text evidence="1">Lipid metabolism; fatty acid biosynthesis.</text>
</comment>
<name>A0A095VUM9_9GAMM</name>
<proteinExistence type="inferred from homology"/>
<dbReference type="InterPro" id="IPR047224">
    <property type="entry name" value="FAS_alpha_su_C"/>
</dbReference>
<dbReference type="SUPFAM" id="SSF53901">
    <property type="entry name" value="Thiolase-like"/>
    <property type="match status" value="2"/>
</dbReference>
<organism evidence="6 7">
    <name type="scientific">Pseudohaliea rubra DSM 19751</name>
    <dbReference type="NCBI Taxonomy" id="1265313"/>
    <lineage>
        <taxon>Bacteria</taxon>
        <taxon>Pseudomonadati</taxon>
        <taxon>Pseudomonadota</taxon>
        <taxon>Gammaproteobacteria</taxon>
        <taxon>Cellvibrionales</taxon>
        <taxon>Halieaceae</taxon>
        <taxon>Pseudohaliea</taxon>
    </lineage>
</organism>
<dbReference type="RefSeq" id="WP_035514403.1">
    <property type="nucleotide sequence ID" value="NZ_KN234748.1"/>
</dbReference>
<feature type="domain" description="Ketosynthase family 3 (KS3)" evidence="5">
    <location>
        <begin position="57"/>
        <end position="529"/>
    </location>
</feature>
<accession>A0A095VUM9</accession>
<evidence type="ECO:0000256" key="3">
    <source>
        <dbReference type="ARBA" id="ARBA00022679"/>
    </source>
</evidence>
<dbReference type="STRING" id="1265313.HRUBRA_00334"/>
<dbReference type="GO" id="GO:0004315">
    <property type="term" value="F:3-oxoacyl-[acyl-carrier-protein] synthase activity"/>
    <property type="evidence" value="ECO:0007669"/>
    <property type="project" value="UniProtKB-EC"/>
</dbReference>
<dbReference type="PATRIC" id="fig|1265313.6.peg.334"/>
<dbReference type="EC" id="2.3.1.41" evidence="6"/>
<dbReference type="Pfam" id="PF00109">
    <property type="entry name" value="ketoacyl-synt"/>
    <property type="match status" value="1"/>
</dbReference>
<dbReference type="InterPro" id="IPR016039">
    <property type="entry name" value="Thiolase-like"/>
</dbReference>